<name>A0ABN3W3F1_9ACTN</name>
<keyword evidence="3" id="KW-1185">Reference proteome</keyword>
<evidence type="ECO:0000259" key="1">
    <source>
        <dbReference type="Pfam" id="PF01526"/>
    </source>
</evidence>
<evidence type="ECO:0000313" key="2">
    <source>
        <dbReference type="EMBL" id="GAA2881885.1"/>
    </source>
</evidence>
<dbReference type="Proteomes" id="UP001500831">
    <property type="component" value="Unassembled WGS sequence"/>
</dbReference>
<organism evidence="2 3">
    <name type="scientific">Streptosporangium fragile</name>
    <dbReference type="NCBI Taxonomy" id="46186"/>
    <lineage>
        <taxon>Bacteria</taxon>
        <taxon>Bacillati</taxon>
        <taxon>Actinomycetota</taxon>
        <taxon>Actinomycetes</taxon>
        <taxon>Streptosporangiales</taxon>
        <taxon>Streptosporangiaceae</taxon>
        <taxon>Streptosporangium</taxon>
    </lineage>
</organism>
<reference evidence="2 3" key="1">
    <citation type="journal article" date="2019" name="Int. J. Syst. Evol. Microbiol.">
        <title>The Global Catalogue of Microorganisms (GCM) 10K type strain sequencing project: providing services to taxonomists for standard genome sequencing and annotation.</title>
        <authorList>
            <consortium name="The Broad Institute Genomics Platform"/>
            <consortium name="The Broad Institute Genome Sequencing Center for Infectious Disease"/>
            <person name="Wu L."/>
            <person name="Ma J."/>
        </authorList>
    </citation>
    <scope>NUCLEOTIDE SEQUENCE [LARGE SCALE GENOMIC DNA]</scope>
    <source>
        <strain evidence="2 3">JCM 6242</strain>
    </source>
</reference>
<protein>
    <recommendedName>
        <fullName evidence="1">Tn3 transposase DDE domain-containing protein</fullName>
    </recommendedName>
</protein>
<dbReference type="InterPro" id="IPR002513">
    <property type="entry name" value="Tn3_Tnp_DDE_dom"/>
</dbReference>
<dbReference type="EMBL" id="BAAAVI010000032">
    <property type="protein sequence ID" value="GAA2881885.1"/>
    <property type="molecule type" value="Genomic_DNA"/>
</dbReference>
<comment type="caution">
    <text evidence="2">The sequence shown here is derived from an EMBL/GenBank/DDBJ whole genome shotgun (WGS) entry which is preliminary data.</text>
</comment>
<evidence type="ECO:0000313" key="3">
    <source>
        <dbReference type="Proteomes" id="UP001500831"/>
    </source>
</evidence>
<sequence>MGNATDLPITEHATDTHGVTLVNFALFDLVGLQLSPRMRDLGKITMGRFGSRAATERSWPLAGRLLTRRFDLDLIAEQFDDLLRLAGSIKFGQATASLIVGKLSASSRQNAMAAALKESA</sequence>
<dbReference type="Pfam" id="PF01526">
    <property type="entry name" value="DDE_Tnp_Tn3"/>
    <property type="match status" value="1"/>
</dbReference>
<accession>A0ABN3W3F1</accession>
<gene>
    <name evidence="2" type="ORF">GCM10010517_44990</name>
</gene>
<feature type="domain" description="Tn3 transposase DDE" evidence="1">
    <location>
        <begin position="3"/>
        <end position="118"/>
    </location>
</feature>
<proteinExistence type="predicted"/>